<evidence type="ECO:0000313" key="2">
    <source>
        <dbReference type="Proteomes" id="UP001379945"/>
    </source>
</evidence>
<organism evidence="1 2">
    <name type="scientific">Ideonella margarita</name>
    <dbReference type="NCBI Taxonomy" id="2984191"/>
    <lineage>
        <taxon>Bacteria</taxon>
        <taxon>Pseudomonadati</taxon>
        <taxon>Pseudomonadota</taxon>
        <taxon>Betaproteobacteria</taxon>
        <taxon>Burkholderiales</taxon>
        <taxon>Sphaerotilaceae</taxon>
        <taxon>Ideonella</taxon>
    </lineage>
</organism>
<evidence type="ECO:0000313" key="1">
    <source>
        <dbReference type="EMBL" id="MEK8048126.1"/>
    </source>
</evidence>
<dbReference type="Proteomes" id="UP001379945">
    <property type="component" value="Unassembled WGS sequence"/>
</dbReference>
<accession>A0ABU9C916</accession>
<reference evidence="1 2" key="1">
    <citation type="submission" date="2024-04" db="EMBL/GenBank/DDBJ databases">
        <title>Novel species of the genus Ideonella isolated from streams.</title>
        <authorList>
            <person name="Lu H."/>
        </authorList>
    </citation>
    <scope>NUCLEOTIDE SEQUENCE [LARGE SCALE GENOMIC DNA]</scope>
    <source>
        <strain evidence="1 2">LYT19W</strain>
    </source>
</reference>
<dbReference type="EMBL" id="JBBUTI010000013">
    <property type="protein sequence ID" value="MEK8048126.1"/>
    <property type="molecule type" value="Genomic_DNA"/>
</dbReference>
<name>A0ABU9C916_9BURK</name>
<keyword evidence="2" id="KW-1185">Reference proteome</keyword>
<sequence>MKVEVEYLDRTGLTSTIFVELSLLAFLKHAATAGKGNYLSFPAKLARGIGALMYFHEYFDFSSGWSGFRPLPPHLTEPTDAGDFSTIAGRAIGDFLAKSLLDAKLSFSYEAAMTMMGFPLVGGRPDLYCVTNTEQFALEAKGYSRASISAAAMAQRKLQAQSGPIPVGFAFASVAYNFHGSVKCKFHDPIVPDTPFNERLNSLLAYRYYEELFQQASLGGEGQLVAVGGDMYYSFPLEPGDLQSRLPVVSILLPRELERRLPIESYLRLNRESFIDGNTYIDVDGIGLQVSP</sequence>
<protein>
    <recommendedName>
        <fullName evidence="3">Restriction endonuclease</fullName>
    </recommendedName>
</protein>
<dbReference type="RefSeq" id="WP_341400439.1">
    <property type="nucleotide sequence ID" value="NZ_JBBUTI010000013.1"/>
</dbReference>
<gene>
    <name evidence="1" type="ORF">AACH00_17370</name>
</gene>
<evidence type="ECO:0008006" key="3">
    <source>
        <dbReference type="Google" id="ProtNLM"/>
    </source>
</evidence>
<comment type="caution">
    <text evidence="1">The sequence shown here is derived from an EMBL/GenBank/DDBJ whole genome shotgun (WGS) entry which is preliminary data.</text>
</comment>
<proteinExistence type="predicted"/>